<dbReference type="Gene3D" id="1.25.40.20">
    <property type="entry name" value="Ankyrin repeat-containing domain"/>
    <property type="match status" value="1"/>
</dbReference>
<dbReference type="InterPro" id="IPR029058">
    <property type="entry name" value="AB_hydrolase_fold"/>
</dbReference>
<keyword evidence="5" id="KW-1185">Reference proteome</keyword>
<dbReference type="OrthoDB" id="1658288at2759"/>
<dbReference type="InterPro" id="IPR056884">
    <property type="entry name" value="NPHP3-like_N"/>
</dbReference>
<evidence type="ECO:0000313" key="5">
    <source>
        <dbReference type="Proteomes" id="UP000285146"/>
    </source>
</evidence>
<sequence>MPLSPEKTVFRLRECPGDKDAWGLRELLCGALGKHEGFSVDDINIQSLAMDYGVSHMKKTATLMFSKLPRLVNENQKEKQWSVPLGSGCPTLILDIDFEGFTPLNDPEPERHEYDCIIISGLASHPFGSWQPKGKNKGYMWVRDTLPRHIPNVRAIIYGYDTKLVDSYSFKSIPEVASTFIEHLVPTGEQSSQMKPLVFLAHSLGGIIVKQMLVTLSQRQTASDLAILNRARGGIFFGVPSHGMAQGPLLAMVANHPNVDLVKVLAKNSPYLYDLDKDFAKIGRSRRMTYHWAYETKESPTVEKLGDGSFSRTGPRQRLVTRESATRGLWGSSPNEIFSIDEDHSDMVKFRNGSSICEQVVLKRFRGICKSQEDSQEGLTRRMATVSKRKRPETTPETPSTGEWTLADLLDSLLVPEWDGRYKTIEDNTPDTFEWFMDDKKTTFYDWLRKNERGLFWIYSKSGSGKSTLMKYIDRNRLTGEGLAEGHLVSGVTEIKVRHCFYGQGTLLQKSLEGMLRSMLYQIVKEEPSLAQQLAPLVRGKPPLDVFRGWTMNEFQRCLHLVLNQNANDICILFLIDALDEYDGGPAFIAKFLKDLVREAGKRTCVKILFSSRKWDAFLKEFADTPQLCLDDHNDVDISCYCKERLSIMQPDARQFFERIIPDIVSQSQGVFIWAKLVFEKLLVADNPEEAWVRFQTECPELNDYYMKEVQRIKREDRWDAYVLFQFASMMANSDYSDVTNLHIIDIIRALAVSRCTTYQDCRARMKELDSKVFPNSFAELANRTSATTLGTLVKSEGYDGWLFERAASPAFIEEQIKRVPDCTGGLVQILRPDTPSLQSKAPIPQKEGLDAASAEEMDKTWIRRLQFRHQSIKDFVERPGFRELLLGDDRFLEHENVYTFLAKLYLTRGRTLSAHTFCHLSEETTAHSLASFVKTMDRKAFVRLASVQVEFRTQYNTFWFSAMVPTDLLTFGVIYDLPLCVEDTVRGDPGLIKNTPRPLLKGWPVLGRTDHHIQIIKFLLQEGYPLDGTKQEYQDMLWTIGAMQYTAKMRGSHHWVGQSTKLKAQAVLDAGQDPNVLLYGQRVLPGQRVRFTSVHWRPMHVADTEFAQILLAYDADINLDDGQGNTPLDWMLAHKDTPKGRKRRGLNHDLYLGAAGLKPALQAEIRSKIIFLIRNGEAPALVEGATLGAEALSPIDMGMAFDPDDETASMKARREASLNTKGLHDDIEEIERYLGRLAEEKAPTRASSSLEPTNTAGSTSEKTSRGFSRLFKRTSK</sequence>
<dbReference type="InterPro" id="IPR036770">
    <property type="entry name" value="Ankyrin_rpt-contain_sf"/>
</dbReference>
<dbReference type="InterPro" id="IPR027417">
    <property type="entry name" value="P-loop_NTPase"/>
</dbReference>
<dbReference type="InParanoid" id="A0A423WYY5"/>
<evidence type="ECO:0000259" key="3">
    <source>
        <dbReference type="Pfam" id="PF24883"/>
    </source>
</evidence>
<reference evidence="4 5" key="1">
    <citation type="submission" date="2015-09" db="EMBL/GenBank/DDBJ databases">
        <title>Host preference determinants of Valsa canker pathogens revealed by comparative genomics.</title>
        <authorList>
            <person name="Yin Z."/>
            <person name="Huang L."/>
        </authorList>
    </citation>
    <scope>NUCLEOTIDE SEQUENCE [LARGE SCALE GENOMIC DNA]</scope>
    <source>
        <strain evidence="4 5">SXYLt</strain>
    </source>
</reference>
<feature type="domain" description="Nephrocystin 3-like N-terminal" evidence="3">
    <location>
        <begin position="432"/>
        <end position="613"/>
    </location>
</feature>
<feature type="region of interest" description="Disordered" evidence="2">
    <location>
        <begin position="304"/>
        <end position="323"/>
    </location>
</feature>
<dbReference type="PANTHER" id="PTHR10039">
    <property type="entry name" value="AMELOGENIN"/>
    <property type="match status" value="1"/>
</dbReference>
<keyword evidence="1" id="KW-0677">Repeat</keyword>
<protein>
    <recommendedName>
        <fullName evidence="3">Nephrocystin 3-like N-terminal domain-containing protein</fullName>
    </recommendedName>
</protein>
<proteinExistence type="predicted"/>
<dbReference type="Proteomes" id="UP000285146">
    <property type="component" value="Unassembled WGS sequence"/>
</dbReference>
<feature type="region of interest" description="Disordered" evidence="2">
    <location>
        <begin position="376"/>
        <end position="402"/>
    </location>
</feature>
<dbReference type="SUPFAM" id="SSF52540">
    <property type="entry name" value="P-loop containing nucleoside triphosphate hydrolases"/>
    <property type="match status" value="1"/>
</dbReference>
<evidence type="ECO:0000256" key="2">
    <source>
        <dbReference type="SAM" id="MobiDB-lite"/>
    </source>
</evidence>
<dbReference type="EMBL" id="LKEB01000033">
    <property type="protein sequence ID" value="ROW08693.1"/>
    <property type="molecule type" value="Genomic_DNA"/>
</dbReference>
<dbReference type="AlphaFoldDB" id="A0A423WYY5"/>
<accession>A0A423WYY5</accession>
<comment type="caution">
    <text evidence="4">The sequence shown here is derived from an EMBL/GenBank/DDBJ whole genome shotgun (WGS) entry which is preliminary data.</text>
</comment>
<dbReference type="SUPFAM" id="SSF53474">
    <property type="entry name" value="alpha/beta-Hydrolases"/>
    <property type="match status" value="1"/>
</dbReference>
<dbReference type="Pfam" id="PF24883">
    <property type="entry name" value="NPHP3_N"/>
    <property type="match status" value="1"/>
</dbReference>
<evidence type="ECO:0000256" key="1">
    <source>
        <dbReference type="ARBA" id="ARBA00022737"/>
    </source>
</evidence>
<gene>
    <name evidence="4" type="ORF">VPNG_06451</name>
</gene>
<evidence type="ECO:0000313" key="4">
    <source>
        <dbReference type="EMBL" id="ROW08693.1"/>
    </source>
</evidence>
<feature type="compositionally biased region" description="Polar residues" evidence="2">
    <location>
        <begin position="1246"/>
        <end position="1262"/>
    </location>
</feature>
<name>A0A423WYY5_9PEZI</name>
<dbReference type="PANTHER" id="PTHR10039:SF5">
    <property type="entry name" value="NACHT DOMAIN-CONTAINING PROTEIN"/>
    <property type="match status" value="1"/>
</dbReference>
<dbReference type="Gene3D" id="3.40.50.300">
    <property type="entry name" value="P-loop containing nucleotide triphosphate hydrolases"/>
    <property type="match status" value="1"/>
</dbReference>
<organism evidence="4 5">
    <name type="scientific">Cytospora leucostoma</name>
    <dbReference type="NCBI Taxonomy" id="1230097"/>
    <lineage>
        <taxon>Eukaryota</taxon>
        <taxon>Fungi</taxon>
        <taxon>Dikarya</taxon>
        <taxon>Ascomycota</taxon>
        <taxon>Pezizomycotina</taxon>
        <taxon>Sordariomycetes</taxon>
        <taxon>Sordariomycetidae</taxon>
        <taxon>Diaporthales</taxon>
        <taxon>Cytosporaceae</taxon>
        <taxon>Cytospora</taxon>
    </lineage>
</organism>
<feature type="region of interest" description="Disordered" evidence="2">
    <location>
        <begin position="1239"/>
        <end position="1277"/>
    </location>
</feature>